<comment type="caution">
    <text evidence="1">The sequence shown here is derived from an EMBL/GenBank/DDBJ whole genome shotgun (WGS) entry which is preliminary data.</text>
</comment>
<gene>
    <name evidence="1" type="ORF">ACFPM7_11740</name>
</gene>
<keyword evidence="2" id="KW-1185">Reference proteome</keyword>
<dbReference type="Gene3D" id="3.40.190.10">
    <property type="entry name" value="Periplasmic binding protein-like II"/>
    <property type="match status" value="2"/>
</dbReference>
<dbReference type="RefSeq" id="WP_378246948.1">
    <property type="nucleotide sequence ID" value="NZ_JBHSKF010000004.1"/>
</dbReference>
<evidence type="ECO:0000313" key="2">
    <source>
        <dbReference type="Proteomes" id="UP001596157"/>
    </source>
</evidence>
<dbReference type="Pfam" id="PF16868">
    <property type="entry name" value="NMT1_3"/>
    <property type="match status" value="1"/>
</dbReference>
<evidence type="ECO:0000313" key="1">
    <source>
        <dbReference type="EMBL" id="MFC5287723.1"/>
    </source>
</evidence>
<dbReference type="PROSITE" id="PS51257">
    <property type="entry name" value="PROKAR_LIPOPROTEIN"/>
    <property type="match status" value="1"/>
</dbReference>
<sequence length="314" mass="33683">MSRWRLAGALVAVLALLAACNTGFEDVRLRISGGPERGVYSSLSGALADACAARLGMPRPEVMVSAGSPENLDRLVNGEADVVFSAADVATSDRPGPRKPMALARLYNDYLHLVVGDDQSQAREPIAKVGDLLGKRVSIGGRTSGVAVMAGRVLETAGLTGDNAPELHHLTLNDSIEAFKRDEIDAFFWSGGLPTEGISKMRADNVDFRLVDLTDVLQRLTDRYPVYNAELIPPSTYRLQGSAVNTLSVPNYLLATDAMSDDLATALVKTLFDAQPALVEANKAATAIDIHSAIETHPVPLHPGAFRYYRESKI</sequence>
<dbReference type="EMBL" id="JBHSKF010000004">
    <property type="protein sequence ID" value="MFC5287723.1"/>
    <property type="molecule type" value="Genomic_DNA"/>
</dbReference>
<dbReference type="SUPFAM" id="SSF53850">
    <property type="entry name" value="Periplasmic binding protein-like II"/>
    <property type="match status" value="1"/>
</dbReference>
<dbReference type="Proteomes" id="UP001596157">
    <property type="component" value="Unassembled WGS sequence"/>
</dbReference>
<accession>A0ABW0EJW0</accession>
<protein>
    <submittedName>
        <fullName evidence="1">TAXI family TRAP transporter solute-binding subunit</fullName>
    </submittedName>
</protein>
<dbReference type="PANTHER" id="PTHR42941:SF1">
    <property type="entry name" value="SLL1037 PROTEIN"/>
    <property type="match status" value="1"/>
</dbReference>
<proteinExistence type="predicted"/>
<reference evidence="2" key="1">
    <citation type="journal article" date="2019" name="Int. J. Syst. Evol. Microbiol.">
        <title>The Global Catalogue of Microorganisms (GCM) 10K type strain sequencing project: providing services to taxonomists for standard genome sequencing and annotation.</title>
        <authorList>
            <consortium name="The Broad Institute Genomics Platform"/>
            <consortium name="The Broad Institute Genome Sequencing Center for Infectious Disease"/>
            <person name="Wu L."/>
            <person name="Ma J."/>
        </authorList>
    </citation>
    <scope>NUCLEOTIDE SEQUENCE [LARGE SCALE GENOMIC DNA]</scope>
    <source>
        <strain evidence="2">CCUG 59778</strain>
    </source>
</reference>
<dbReference type="NCBIfam" id="TIGR02122">
    <property type="entry name" value="TRAP_TAXI"/>
    <property type="match status" value="1"/>
</dbReference>
<dbReference type="PANTHER" id="PTHR42941">
    <property type="entry name" value="SLL1037 PROTEIN"/>
    <property type="match status" value="1"/>
</dbReference>
<dbReference type="InterPro" id="IPR011852">
    <property type="entry name" value="TRAP_TAXI"/>
</dbReference>
<name>A0ABW0EJW0_9PSEU</name>
<organism evidence="1 2">
    <name type="scientific">Actinokineospora guangxiensis</name>
    <dbReference type="NCBI Taxonomy" id="1490288"/>
    <lineage>
        <taxon>Bacteria</taxon>
        <taxon>Bacillati</taxon>
        <taxon>Actinomycetota</taxon>
        <taxon>Actinomycetes</taxon>
        <taxon>Pseudonocardiales</taxon>
        <taxon>Pseudonocardiaceae</taxon>
        <taxon>Actinokineospora</taxon>
    </lineage>
</organism>